<dbReference type="RefSeq" id="WP_063768227.1">
    <property type="nucleotide sequence ID" value="NZ_BNEE01000006.1"/>
</dbReference>
<accession>A0A919H232</accession>
<dbReference type="InterPro" id="IPR014284">
    <property type="entry name" value="RNA_pol_sigma-70_dom"/>
</dbReference>
<dbReference type="SUPFAM" id="SSF88659">
    <property type="entry name" value="Sigma3 and sigma4 domains of RNA polymerase sigma factors"/>
    <property type="match status" value="1"/>
</dbReference>
<evidence type="ECO:0000259" key="7">
    <source>
        <dbReference type="Pfam" id="PF08281"/>
    </source>
</evidence>
<sequence length="188" mass="20679">MDHQLFADIYDAHARAVYAHAVRMTADRAGAEDVVSLTFLQAWRLRDTLDSVTSHRAWLLGIATNVMRNTRRTARRHRDAMTRLPPPEAVPDPADAVVSRLADAAQAAAALAVLDRLRRADREALLLHVWSGLSHEEVARACGVPVGTVRSRLSRARARLRRLTDARLAQPPAPGRLPVSPAAREGNL</sequence>
<proteinExistence type="inferred from homology"/>
<feature type="region of interest" description="Disordered" evidence="5">
    <location>
        <begin position="163"/>
        <end position="188"/>
    </location>
</feature>
<keyword evidence="2" id="KW-0805">Transcription regulation</keyword>
<keyword evidence="3" id="KW-0731">Sigma factor</keyword>
<dbReference type="GO" id="GO:0003677">
    <property type="term" value="F:DNA binding"/>
    <property type="evidence" value="ECO:0007669"/>
    <property type="project" value="InterPro"/>
</dbReference>
<evidence type="ECO:0000256" key="1">
    <source>
        <dbReference type="ARBA" id="ARBA00010641"/>
    </source>
</evidence>
<dbReference type="PANTHER" id="PTHR43133">
    <property type="entry name" value="RNA POLYMERASE ECF-TYPE SIGMA FACTO"/>
    <property type="match status" value="1"/>
</dbReference>
<reference evidence="8" key="1">
    <citation type="submission" date="2020-09" db="EMBL/GenBank/DDBJ databases">
        <title>Whole genome shotgun sequence of Streptomyces xanthophaeus NBRC 12829.</title>
        <authorList>
            <person name="Komaki H."/>
            <person name="Tamura T."/>
        </authorList>
    </citation>
    <scope>NUCLEOTIDE SEQUENCE</scope>
    <source>
        <strain evidence="8">NBRC 12829</strain>
    </source>
</reference>
<comment type="similarity">
    <text evidence="1">Belongs to the sigma-70 factor family. ECF subfamily.</text>
</comment>
<protein>
    <submittedName>
        <fullName evidence="8">DNA-directed RNA polymerase sigma-70 factor</fullName>
    </submittedName>
</protein>
<dbReference type="GO" id="GO:0016987">
    <property type="term" value="F:sigma factor activity"/>
    <property type="evidence" value="ECO:0007669"/>
    <property type="project" value="UniProtKB-KW"/>
</dbReference>
<keyword evidence="9" id="KW-1185">Reference proteome</keyword>
<dbReference type="NCBIfam" id="TIGR02937">
    <property type="entry name" value="sigma70-ECF"/>
    <property type="match status" value="1"/>
</dbReference>
<dbReference type="AlphaFoldDB" id="A0A919H232"/>
<feature type="domain" description="RNA polymerase sigma-70 region 2" evidence="6">
    <location>
        <begin position="9"/>
        <end position="76"/>
    </location>
</feature>
<keyword evidence="8" id="KW-0240">DNA-directed RNA polymerase</keyword>
<evidence type="ECO:0000259" key="6">
    <source>
        <dbReference type="Pfam" id="PF04542"/>
    </source>
</evidence>
<dbReference type="InterPro" id="IPR039425">
    <property type="entry name" value="RNA_pol_sigma-70-like"/>
</dbReference>
<evidence type="ECO:0000256" key="4">
    <source>
        <dbReference type="ARBA" id="ARBA00023163"/>
    </source>
</evidence>
<keyword evidence="4" id="KW-0804">Transcription</keyword>
<evidence type="ECO:0000256" key="2">
    <source>
        <dbReference type="ARBA" id="ARBA00023015"/>
    </source>
</evidence>
<dbReference type="InterPro" id="IPR007627">
    <property type="entry name" value="RNA_pol_sigma70_r2"/>
</dbReference>
<dbReference type="InterPro" id="IPR036388">
    <property type="entry name" value="WH-like_DNA-bd_sf"/>
</dbReference>
<dbReference type="InterPro" id="IPR013325">
    <property type="entry name" value="RNA_pol_sigma_r2"/>
</dbReference>
<comment type="caution">
    <text evidence="8">The sequence shown here is derived from an EMBL/GenBank/DDBJ whole genome shotgun (WGS) entry which is preliminary data.</text>
</comment>
<gene>
    <name evidence="8" type="primary">rpoE_6</name>
    <name evidence="8" type="ORF">Sxan_64310</name>
</gene>
<dbReference type="EMBL" id="BNEE01000006">
    <property type="protein sequence ID" value="GHI89067.1"/>
    <property type="molecule type" value="Genomic_DNA"/>
</dbReference>
<feature type="domain" description="RNA polymerase sigma factor 70 region 4 type 2" evidence="7">
    <location>
        <begin position="110"/>
        <end position="160"/>
    </location>
</feature>
<organism evidence="8 9">
    <name type="scientific">Streptomyces xanthophaeus</name>
    <dbReference type="NCBI Taxonomy" id="67385"/>
    <lineage>
        <taxon>Bacteria</taxon>
        <taxon>Bacillati</taxon>
        <taxon>Actinomycetota</taxon>
        <taxon>Actinomycetes</taxon>
        <taxon>Kitasatosporales</taxon>
        <taxon>Streptomycetaceae</taxon>
        <taxon>Streptomyces</taxon>
    </lineage>
</organism>
<dbReference type="SUPFAM" id="SSF88946">
    <property type="entry name" value="Sigma2 domain of RNA polymerase sigma factors"/>
    <property type="match status" value="1"/>
</dbReference>
<dbReference type="Pfam" id="PF04542">
    <property type="entry name" value="Sigma70_r2"/>
    <property type="match status" value="1"/>
</dbReference>
<dbReference type="Pfam" id="PF08281">
    <property type="entry name" value="Sigma70_r4_2"/>
    <property type="match status" value="1"/>
</dbReference>
<evidence type="ECO:0000256" key="5">
    <source>
        <dbReference type="SAM" id="MobiDB-lite"/>
    </source>
</evidence>
<name>A0A919H232_9ACTN</name>
<evidence type="ECO:0000313" key="9">
    <source>
        <dbReference type="Proteomes" id="UP000600026"/>
    </source>
</evidence>
<dbReference type="GO" id="GO:0000428">
    <property type="term" value="C:DNA-directed RNA polymerase complex"/>
    <property type="evidence" value="ECO:0007669"/>
    <property type="project" value="UniProtKB-KW"/>
</dbReference>
<dbReference type="Proteomes" id="UP000600026">
    <property type="component" value="Unassembled WGS sequence"/>
</dbReference>
<dbReference type="InterPro" id="IPR013249">
    <property type="entry name" value="RNA_pol_sigma70_r4_t2"/>
</dbReference>
<dbReference type="InterPro" id="IPR013324">
    <property type="entry name" value="RNA_pol_sigma_r3/r4-like"/>
</dbReference>
<evidence type="ECO:0000256" key="3">
    <source>
        <dbReference type="ARBA" id="ARBA00023082"/>
    </source>
</evidence>
<dbReference type="GO" id="GO:0006352">
    <property type="term" value="P:DNA-templated transcription initiation"/>
    <property type="evidence" value="ECO:0007669"/>
    <property type="project" value="InterPro"/>
</dbReference>
<dbReference type="Gene3D" id="1.10.1740.10">
    <property type="match status" value="1"/>
</dbReference>
<dbReference type="Gene3D" id="1.10.10.10">
    <property type="entry name" value="Winged helix-like DNA-binding domain superfamily/Winged helix DNA-binding domain"/>
    <property type="match status" value="1"/>
</dbReference>
<dbReference type="PANTHER" id="PTHR43133:SF25">
    <property type="entry name" value="RNA POLYMERASE SIGMA FACTOR RFAY-RELATED"/>
    <property type="match status" value="1"/>
</dbReference>
<evidence type="ECO:0000313" key="8">
    <source>
        <dbReference type="EMBL" id="GHI89067.1"/>
    </source>
</evidence>